<evidence type="ECO:0000313" key="1">
    <source>
        <dbReference type="EMBL" id="KAF5203689.1"/>
    </source>
</evidence>
<sequence length="77" mass="9063">GDEVVRKTFRRLLERSVTKTLSEPTIREEALRIYLLTYSSYAELLSMNKLSTFFSLSKDHIKNIVETMRSERLHSLL</sequence>
<evidence type="ECO:0000313" key="2">
    <source>
        <dbReference type="Proteomes" id="UP000554482"/>
    </source>
</evidence>
<proteinExistence type="predicted"/>
<organism evidence="1 2">
    <name type="scientific">Thalictrum thalictroides</name>
    <name type="common">Rue-anemone</name>
    <name type="synonym">Anemone thalictroides</name>
    <dbReference type="NCBI Taxonomy" id="46969"/>
    <lineage>
        <taxon>Eukaryota</taxon>
        <taxon>Viridiplantae</taxon>
        <taxon>Streptophyta</taxon>
        <taxon>Embryophyta</taxon>
        <taxon>Tracheophyta</taxon>
        <taxon>Spermatophyta</taxon>
        <taxon>Magnoliopsida</taxon>
        <taxon>Ranunculales</taxon>
        <taxon>Ranunculaceae</taxon>
        <taxon>Thalictroideae</taxon>
        <taxon>Thalictrum</taxon>
    </lineage>
</organism>
<dbReference type="OrthoDB" id="29647at2759"/>
<gene>
    <name evidence="1" type="ORF">FRX31_006723</name>
</gene>
<name>A0A7J6X1U7_THATH</name>
<dbReference type="Proteomes" id="UP000554482">
    <property type="component" value="Unassembled WGS sequence"/>
</dbReference>
<comment type="caution">
    <text evidence="1">The sequence shown here is derived from an EMBL/GenBank/DDBJ whole genome shotgun (WGS) entry which is preliminary data.</text>
</comment>
<reference evidence="1 2" key="1">
    <citation type="submission" date="2020-06" db="EMBL/GenBank/DDBJ databases">
        <title>Transcriptomic and genomic resources for Thalictrum thalictroides and T. hernandezii: Facilitating candidate gene discovery in an emerging model plant lineage.</title>
        <authorList>
            <person name="Arias T."/>
            <person name="Riano-Pachon D.M."/>
            <person name="Di Stilio V.S."/>
        </authorList>
    </citation>
    <scope>NUCLEOTIDE SEQUENCE [LARGE SCALE GENOMIC DNA]</scope>
    <source>
        <strain evidence="2">cv. WT478/WT964</strain>
        <tissue evidence="1">Leaves</tissue>
    </source>
</reference>
<dbReference type="AlphaFoldDB" id="A0A7J6X1U7"/>
<keyword evidence="2" id="KW-1185">Reference proteome</keyword>
<accession>A0A7J6X1U7</accession>
<dbReference type="EMBL" id="JABWDY010006423">
    <property type="protein sequence ID" value="KAF5203689.1"/>
    <property type="molecule type" value="Genomic_DNA"/>
</dbReference>
<protein>
    <submittedName>
        <fullName evidence="1">Uncharacterized protein</fullName>
    </submittedName>
</protein>
<feature type="non-terminal residue" evidence="1">
    <location>
        <position position="1"/>
    </location>
</feature>